<name>A0A0A8XRX9_ARUDO</name>
<evidence type="ECO:0000313" key="1">
    <source>
        <dbReference type="EMBL" id="JAD16689.1"/>
    </source>
</evidence>
<reference evidence="1" key="2">
    <citation type="journal article" date="2015" name="Data Brief">
        <title>Shoot transcriptome of the giant reed, Arundo donax.</title>
        <authorList>
            <person name="Barrero R.A."/>
            <person name="Guerrero F.D."/>
            <person name="Moolhuijzen P."/>
            <person name="Goolsby J.A."/>
            <person name="Tidwell J."/>
            <person name="Bellgard S.E."/>
            <person name="Bellgard M.I."/>
        </authorList>
    </citation>
    <scope>NUCLEOTIDE SEQUENCE</scope>
    <source>
        <tissue evidence="1">Shoot tissue taken approximately 20 cm above the soil surface</tissue>
    </source>
</reference>
<dbReference type="AlphaFoldDB" id="A0A0A8XRX9"/>
<sequence length="31" mass="3758">MCKLQRDFLSYLLLYIFYETRKIGAALPHPR</sequence>
<proteinExistence type="predicted"/>
<reference evidence="1" key="1">
    <citation type="submission" date="2014-09" db="EMBL/GenBank/DDBJ databases">
        <authorList>
            <person name="Magalhaes I.L.F."/>
            <person name="Oliveira U."/>
            <person name="Santos F.R."/>
            <person name="Vidigal T.H.D.A."/>
            <person name="Brescovit A.D."/>
            <person name="Santos A.J."/>
        </authorList>
    </citation>
    <scope>NUCLEOTIDE SEQUENCE</scope>
    <source>
        <tissue evidence="1">Shoot tissue taken approximately 20 cm above the soil surface</tissue>
    </source>
</reference>
<accession>A0A0A8XRX9</accession>
<dbReference type="EMBL" id="GBRH01281206">
    <property type="protein sequence ID" value="JAD16689.1"/>
    <property type="molecule type" value="Transcribed_RNA"/>
</dbReference>
<organism evidence="1">
    <name type="scientific">Arundo donax</name>
    <name type="common">Giant reed</name>
    <name type="synonym">Donax arundinaceus</name>
    <dbReference type="NCBI Taxonomy" id="35708"/>
    <lineage>
        <taxon>Eukaryota</taxon>
        <taxon>Viridiplantae</taxon>
        <taxon>Streptophyta</taxon>
        <taxon>Embryophyta</taxon>
        <taxon>Tracheophyta</taxon>
        <taxon>Spermatophyta</taxon>
        <taxon>Magnoliopsida</taxon>
        <taxon>Liliopsida</taxon>
        <taxon>Poales</taxon>
        <taxon>Poaceae</taxon>
        <taxon>PACMAD clade</taxon>
        <taxon>Arundinoideae</taxon>
        <taxon>Arundineae</taxon>
        <taxon>Arundo</taxon>
    </lineage>
</organism>
<protein>
    <submittedName>
        <fullName evidence="1">Uncharacterized protein</fullName>
    </submittedName>
</protein>